<reference evidence="2" key="2">
    <citation type="journal article" date="2018" name="BMC Genomics">
        <title>A manually annotated Actinidia chinensis var. chinensis (kiwifruit) genome highlights the challenges associated with draft genomes and gene prediction in plants.</title>
        <authorList>
            <person name="Pilkington S.M."/>
            <person name="Crowhurst R."/>
            <person name="Hilario E."/>
            <person name="Nardozza S."/>
            <person name="Fraser L."/>
            <person name="Peng Y."/>
            <person name="Gunaseelan K."/>
            <person name="Simpson R."/>
            <person name="Tahir J."/>
            <person name="Deroles S.C."/>
            <person name="Templeton K."/>
            <person name="Luo Z."/>
            <person name="Davy M."/>
            <person name="Cheng C."/>
            <person name="McNeilage M."/>
            <person name="Scaglione D."/>
            <person name="Liu Y."/>
            <person name="Zhang Q."/>
            <person name="Datson P."/>
            <person name="De Silva N."/>
            <person name="Gardiner S.E."/>
            <person name="Bassett H."/>
            <person name="Chagne D."/>
            <person name="McCallum J."/>
            <person name="Dzierzon H."/>
            <person name="Deng C."/>
            <person name="Wang Y.Y."/>
            <person name="Barron L."/>
            <person name="Manako K."/>
            <person name="Bowen J."/>
            <person name="Foster T.M."/>
            <person name="Erridge Z.A."/>
            <person name="Tiffin H."/>
            <person name="Waite C.N."/>
            <person name="Davies K.M."/>
            <person name="Grierson E.P."/>
            <person name="Laing W.A."/>
            <person name="Kirk R."/>
            <person name="Chen X."/>
            <person name="Wood M."/>
            <person name="Montefiori M."/>
            <person name="Brummell D.A."/>
            <person name="Schwinn K.E."/>
            <person name="Catanach A."/>
            <person name="Fullerton C."/>
            <person name="Li D."/>
            <person name="Meiyalaghan S."/>
            <person name="Nieuwenhuizen N."/>
            <person name="Read N."/>
            <person name="Prakash R."/>
            <person name="Hunter D."/>
            <person name="Zhang H."/>
            <person name="McKenzie M."/>
            <person name="Knabel M."/>
            <person name="Harris A."/>
            <person name="Allan A.C."/>
            <person name="Gleave A."/>
            <person name="Chen A."/>
            <person name="Janssen B.J."/>
            <person name="Plunkett B."/>
            <person name="Ampomah-Dwamena C."/>
            <person name="Voogd C."/>
            <person name="Leif D."/>
            <person name="Lafferty D."/>
            <person name="Souleyre E.J.F."/>
            <person name="Varkonyi-Gasic E."/>
            <person name="Gambi F."/>
            <person name="Hanley J."/>
            <person name="Yao J.L."/>
            <person name="Cheung J."/>
            <person name="David K.M."/>
            <person name="Warren B."/>
            <person name="Marsh K."/>
            <person name="Snowden K.C."/>
            <person name="Lin-Wang K."/>
            <person name="Brian L."/>
            <person name="Martinez-Sanchez M."/>
            <person name="Wang M."/>
            <person name="Ileperuma N."/>
            <person name="Macnee N."/>
            <person name="Campin R."/>
            <person name="McAtee P."/>
            <person name="Drummond R.S.M."/>
            <person name="Espley R.V."/>
            <person name="Ireland H.S."/>
            <person name="Wu R."/>
            <person name="Atkinson R.G."/>
            <person name="Karunairetnam S."/>
            <person name="Bulley S."/>
            <person name="Chunkath S."/>
            <person name="Hanley Z."/>
            <person name="Storey R."/>
            <person name="Thrimawithana A.H."/>
            <person name="Thomson S."/>
            <person name="David C."/>
            <person name="Testolin R."/>
            <person name="Huang H."/>
            <person name="Hellens R.P."/>
            <person name="Schaffer R.J."/>
        </authorList>
    </citation>
    <scope>NUCLEOTIDE SEQUENCE [LARGE SCALE GENOMIC DNA]</scope>
    <source>
        <strain evidence="2">cv. Red5</strain>
    </source>
</reference>
<dbReference type="EMBL" id="NKQK01000019">
    <property type="protein sequence ID" value="PSS02581.1"/>
    <property type="molecule type" value="Genomic_DNA"/>
</dbReference>
<gene>
    <name evidence="1" type="ORF">CEY00_Acc21011</name>
</gene>
<comment type="caution">
    <text evidence="1">The sequence shown here is derived from an EMBL/GenBank/DDBJ whole genome shotgun (WGS) entry which is preliminary data.</text>
</comment>
<evidence type="ECO:0000313" key="2">
    <source>
        <dbReference type="Proteomes" id="UP000241394"/>
    </source>
</evidence>
<accession>A0A2R6Q5N0</accession>
<evidence type="ECO:0000313" key="1">
    <source>
        <dbReference type="EMBL" id="PSS02581.1"/>
    </source>
</evidence>
<reference evidence="1 2" key="1">
    <citation type="submission" date="2017-07" db="EMBL/GenBank/DDBJ databases">
        <title>An improved, manually edited Actinidia chinensis var. chinensis (kiwifruit) genome highlights the challenges associated with draft genomes and gene prediction in plants.</title>
        <authorList>
            <person name="Pilkington S."/>
            <person name="Crowhurst R."/>
            <person name="Hilario E."/>
            <person name="Nardozza S."/>
            <person name="Fraser L."/>
            <person name="Peng Y."/>
            <person name="Gunaseelan K."/>
            <person name="Simpson R."/>
            <person name="Tahir J."/>
            <person name="Deroles S."/>
            <person name="Templeton K."/>
            <person name="Luo Z."/>
            <person name="Davy M."/>
            <person name="Cheng C."/>
            <person name="Mcneilage M."/>
            <person name="Scaglione D."/>
            <person name="Liu Y."/>
            <person name="Zhang Q."/>
            <person name="Datson P."/>
            <person name="De Silva N."/>
            <person name="Gardiner S."/>
            <person name="Bassett H."/>
            <person name="Chagne D."/>
            <person name="Mccallum J."/>
            <person name="Dzierzon H."/>
            <person name="Deng C."/>
            <person name="Wang Y.-Y."/>
            <person name="Barron N."/>
            <person name="Manako K."/>
            <person name="Bowen J."/>
            <person name="Foster T."/>
            <person name="Erridge Z."/>
            <person name="Tiffin H."/>
            <person name="Waite C."/>
            <person name="Davies K."/>
            <person name="Grierson E."/>
            <person name="Laing W."/>
            <person name="Kirk R."/>
            <person name="Chen X."/>
            <person name="Wood M."/>
            <person name="Montefiori M."/>
            <person name="Brummell D."/>
            <person name="Schwinn K."/>
            <person name="Catanach A."/>
            <person name="Fullerton C."/>
            <person name="Li D."/>
            <person name="Meiyalaghan S."/>
            <person name="Nieuwenhuizen N."/>
            <person name="Read N."/>
            <person name="Prakash R."/>
            <person name="Hunter D."/>
            <person name="Zhang H."/>
            <person name="Mckenzie M."/>
            <person name="Knabel M."/>
            <person name="Harris A."/>
            <person name="Allan A."/>
            <person name="Chen A."/>
            <person name="Janssen B."/>
            <person name="Plunkett B."/>
            <person name="Dwamena C."/>
            <person name="Voogd C."/>
            <person name="Leif D."/>
            <person name="Lafferty D."/>
            <person name="Souleyre E."/>
            <person name="Varkonyi-Gasic E."/>
            <person name="Gambi F."/>
            <person name="Hanley J."/>
            <person name="Yao J.-L."/>
            <person name="Cheung J."/>
            <person name="David K."/>
            <person name="Warren B."/>
            <person name="Marsh K."/>
            <person name="Snowden K."/>
            <person name="Lin-Wang K."/>
            <person name="Brian L."/>
            <person name="Martinez-Sanchez M."/>
            <person name="Wang M."/>
            <person name="Ileperuma N."/>
            <person name="Macnee N."/>
            <person name="Campin R."/>
            <person name="Mcatee P."/>
            <person name="Drummond R."/>
            <person name="Espley R."/>
            <person name="Ireland H."/>
            <person name="Wu R."/>
            <person name="Atkinson R."/>
            <person name="Karunairetnam S."/>
            <person name="Bulley S."/>
            <person name="Chunkath S."/>
            <person name="Hanley Z."/>
            <person name="Storey R."/>
            <person name="Thrimawithana A."/>
            <person name="Thomson S."/>
            <person name="David C."/>
            <person name="Testolin R."/>
        </authorList>
    </citation>
    <scope>NUCLEOTIDE SEQUENCE [LARGE SCALE GENOMIC DNA]</scope>
    <source>
        <strain evidence="2">cv. Red5</strain>
        <tissue evidence="1">Young leaf</tissue>
    </source>
</reference>
<dbReference type="InParanoid" id="A0A2R6Q5N0"/>
<dbReference type="Gramene" id="PSS02581">
    <property type="protein sequence ID" value="PSS02581"/>
    <property type="gene ID" value="CEY00_Acc21011"/>
</dbReference>
<proteinExistence type="predicted"/>
<dbReference type="Proteomes" id="UP000241394">
    <property type="component" value="Chromosome LG19"/>
</dbReference>
<keyword evidence="2" id="KW-1185">Reference proteome</keyword>
<dbReference type="OrthoDB" id="1642196at2759"/>
<dbReference type="AlphaFoldDB" id="A0A2R6Q5N0"/>
<name>A0A2R6Q5N0_ACTCC</name>
<sequence length="108" mass="12114">MENLDMRSSRSQINIIGTLVSISEALIVTLYKGSPTGFLPIPSPSSPYEDSLTSQPSLLAMESNWVLGRPGNEFVELVWDHGQIMMQAVADTKILLKRAKLYDFQKHY</sequence>
<protein>
    <submittedName>
        <fullName evidence="1">WAT1-related protein</fullName>
    </submittedName>
</protein>
<organism evidence="1 2">
    <name type="scientific">Actinidia chinensis var. chinensis</name>
    <name type="common">Chinese soft-hair kiwi</name>
    <dbReference type="NCBI Taxonomy" id="1590841"/>
    <lineage>
        <taxon>Eukaryota</taxon>
        <taxon>Viridiplantae</taxon>
        <taxon>Streptophyta</taxon>
        <taxon>Embryophyta</taxon>
        <taxon>Tracheophyta</taxon>
        <taxon>Spermatophyta</taxon>
        <taxon>Magnoliopsida</taxon>
        <taxon>eudicotyledons</taxon>
        <taxon>Gunneridae</taxon>
        <taxon>Pentapetalae</taxon>
        <taxon>asterids</taxon>
        <taxon>Ericales</taxon>
        <taxon>Actinidiaceae</taxon>
        <taxon>Actinidia</taxon>
    </lineage>
</organism>